<feature type="signal peptide" evidence="3">
    <location>
        <begin position="1"/>
        <end position="24"/>
    </location>
</feature>
<dbReference type="Proteomes" id="UP000517712">
    <property type="component" value="Unassembled WGS sequence"/>
</dbReference>
<evidence type="ECO:0000256" key="3">
    <source>
        <dbReference type="SAM" id="SignalP"/>
    </source>
</evidence>
<accession>A0A7W9CD02</accession>
<dbReference type="RefSeq" id="WP_184282989.1">
    <property type="nucleotide sequence ID" value="NZ_BAAAPG010000001.1"/>
</dbReference>
<comment type="caution">
    <text evidence="4">The sequence shown here is derived from an EMBL/GenBank/DDBJ whole genome shotgun (WGS) entry which is preliminary data.</text>
</comment>
<feature type="compositionally biased region" description="Pro residues" evidence="2">
    <location>
        <begin position="43"/>
        <end position="57"/>
    </location>
</feature>
<reference evidence="4 5" key="1">
    <citation type="submission" date="2020-08" db="EMBL/GenBank/DDBJ databases">
        <title>Sequencing the genomes of 1000 actinobacteria strains.</title>
        <authorList>
            <person name="Klenk H.-P."/>
        </authorList>
    </citation>
    <scope>NUCLEOTIDE SEQUENCE [LARGE SCALE GENOMIC DNA]</scope>
    <source>
        <strain evidence="4 5">DSM 24823</strain>
    </source>
</reference>
<dbReference type="GO" id="GO:0016137">
    <property type="term" value="P:glycoside metabolic process"/>
    <property type="evidence" value="ECO:0007669"/>
    <property type="project" value="UniProtKB-ARBA"/>
</dbReference>
<keyword evidence="5" id="KW-1185">Reference proteome</keyword>
<evidence type="ECO:0000256" key="2">
    <source>
        <dbReference type="SAM" id="MobiDB-lite"/>
    </source>
</evidence>
<keyword evidence="1" id="KW-0862">Zinc</keyword>
<dbReference type="InterPro" id="IPR024078">
    <property type="entry name" value="LmbE-like_dom_sf"/>
</dbReference>
<name>A0A7W9CD02_9MICO</name>
<sequence length="397" mass="42380">MHRCKTVWGTGALLALTLVFSACAMTPSAAVPTAAAIVEPTATPTPTPTPPPPPPPNDLGEERITQIVTVDCPGAIGAESVRMLVQAKADAVDFFATTHQCGDLPLVLAAGDDVTAFTTPLQYVDAPCQAGTMFTVWAHYDDDLIFGSPSIPLALDAGQCVRNLYLTGSDAGKGLEYARERENGLRHAYDALLGGPREWTERTVTLANGLTLAMSRPAEDARVAFFFLRLPDGGLDAEGFESTGWTSLPKLLAGTIGQLQMIDTGAPVDLDGIGSTVAELYGAYDPLSVMAHLPGRAKGTSGDHPDHQVTGDIVMMTTDSGRIDASRVVYSQGYPIENRDVNLGGELLARKLEAFAIYAAHDPMVKCTTVDTCLKTKRFGPWLLRQYLTPHTEIIRP</sequence>
<dbReference type="PROSITE" id="PS51257">
    <property type="entry name" value="PROKAR_LIPOPROTEIN"/>
    <property type="match status" value="1"/>
</dbReference>
<evidence type="ECO:0000313" key="5">
    <source>
        <dbReference type="Proteomes" id="UP000517712"/>
    </source>
</evidence>
<evidence type="ECO:0000256" key="1">
    <source>
        <dbReference type="ARBA" id="ARBA00022833"/>
    </source>
</evidence>
<dbReference type="EMBL" id="JACHMU010000001">
    <property type="protein sequence ID" value="MBB5743208.1"/>
    <property type="molecule type" value="Genomic_DNA"/>
</dbReference>
<dbReference type="SUPFAM" id="SSF102588">
    <property type="entry name" value="LmbE-like"/>
    <property type="match status" value="1"/>
</dbReference>
<protein>
    <submittedName>
        <fullName evidence="4">LmbE family N-acetylglucosaminyl deacetylase</fullName>
    </submittedName>
</protein>
<dbReference type="InterPro" id="IPR003737">
    <property type="entry name" value="GlcNAc_PI_deacetylase-related"/>
</dbReference>
<gene>
    <name evidence="4" type="ORF">HD600_001705</name>
</gene>
<proteinExistence type="predicted"/>
<dbReference type="Pfam" id="PF02585">
    <property type="entry name" value="PIG-L"/>
    <property type="match status" value="1"/>
</dbReference>
<feature type="region of interest" description="Disordered" evidence="2">
    <location>
        <begin position="40"/>
        <end position="60"/>
    </location>
</feature>
<organism evidence="4 5">
    <name type="scientific">Microbacterium ginsengiterrae</name>
    <dbReference type="NCBI Taxonomy" id="546115"/>
    <lineage>
        <taxon>Bacteria</taxon>
        <taxon>Bacillati</taxon>
        <taxon>Actinomycetota</taxon>
        <taxon>Actinomycetes</taxon>
        <taxon>Micrococcales</taxon>
        <taxon>Microbacteriaceae</taxon>
        <taxon>Microbacterium</taxon>
    </lineage>
</organism>
<dbReference type="AlphaFoldDB" id="A0A7W9CD02"/>
<evidence type="ECO:0000313" key="4">
    <source>
        <dbReference type="EMBL" id="MBB5743208.1"/>
    </source>
</evidence>
<feature type="chain" id="PRO_5039100797" evidence="3">
    <location>
        <begin position="25"/>
        <end position="397"/>
    </location>
</feature>
<dbReference type="Gene3D" id="3.40.50.10320">
    <property type="entry name" value="LmbE-like"/>
    <property type="match status" value="1"/>
</dbReference>
<keyword evidence="3" id="KW-0732">Signal</keyword>